<proteinExistence type="predicted"/>
<keyword evidence="1" id="KW-1133">Transmembrane helix</keyword>
<evidence type="ECO:0008006" key="4">
    <source>
        <dbReference type="Google" id="ProtNLM"/>
    </source>
</evidence>
<gene>
    <name evidence="2" type="ORF">M409DRAFT_60692</name>
</gene>
<dbReference type="OrthoDB" id="2567457at2759"/>
<feature type="transmembrane region" description="Helical" evidence="1">
    <location>
        <begin position="171"/>
        <end position="191"/>
    </location>
</feature>
<reference evidence="2" key="1">
    <citation type="journal article" date="2020" name="Stud. Mycol.">
        <title>101 Dothideomycetes genomes: a test case for predicting lifestyles and emergence of pathogens.</title>
        <authorList>
            <person name="Haridas S."/>
            <person name="Albert R."/>
            <person name="Binder M."/>
            <person name="Bloem J."/>
            <person name="Labutti K."/>
            <person name="Salamov A."/>
            <person name="Andreopoulos B."/>
            <person name="Baker S."/>
            <person name="Barry K."/>
            <person name="Bills G."/>
            <person name="Bluhm B."/>
            <person name="Cannon C."/>
            <person name="Castanera R."/>
            <person name="Culley D."/>
            <person name="Daum C."/>
            <person name="Ezra D."/>
            <person name="Gonzalez J."/>
            <person name="Henrissat B."/>
            <person name="Kuo A."/>
            <person name="Liang C."/>
            <person name="Lipzen A."/>
            <person name="Lutzoni F."/>
            <person name="Magnuson J."/>
            <person name="Mondo S."/>
            <person name="Nolan M."/>
            <person name="Ohm R."/>
            <person name="Pangilinan J."/>
            <person name="Park H.-J."/>
            <person name="Ramirez L."/>
            <person name="Alfaro M."/>
            <person name="Sun H."/>
            <person name="Tritt A."/>
            <person name="Yoshinaga Y."/>
            <person name="Zwiers L.-H."/>
            <person name="Turgeon B."/>
            <person name="Goodwin S."/>
            <person name="Spatafora J."/>
            <person name="Crous P."/>
            <person name="Grigoriev I."/>
        </authorList>
    </citation>
    <scope>NUCLEOTIDE SEQUENCE</scope>
    <source>
        <strain evidence="2">ATCC 36951</strain>
    </source>
</reference>
<dbReference type="PANTHER" id="PTHR34846">
    <property type="entry name" value="4-CARBOXYMUCONOLACTONE DECARBOXYLASE FAMILY PROTEIN (AFU_ORTHOLOGUE AFUA_6G11590)"/>
    <property type="match status" value="1"/>
</dbReference>
<evidence type="ECO:0000256" key="1">
    <source>
        <dbReference type="SAM" id="Phobius"/>
    </source>
</evidence>
<dbReference type="EMBL" id="ML993635">
    <property type="protein sequence ID" value="KAF2159623.1"/>
    <property type="molecule type" value="Genomic_DNA"/>
</dbReference>
<dbReference type="AlphaFoldDB" id="A0A6A6BYD5"/>
<keyword evidence="1" id="KW-0472">Membrane</keyword>
<dbReference type="Proteomes" id="UP000799537">
    <property type="component" value="Unassembled WGS sequence"/>
</dbReference>
<sequence length="197" mass="21330">MGSRIPSKPRDQLSSQEKSDYDDIICSFTQIAEHGFGKNGERFLYKDKDGSWLGPYPLLMAAPKTGKLGMQLVYSIGELPLPSDVKETAILACGGHFQAAYELYAHEAVATAAGVLSKEQVAVIKQGHKPEDLNENCSLAFDVAVRLCGAPGPLPQELWDKSIRAFGRNGTLALVHYVGFYAYICIALNAADAPVPE</sequence>
<keyword evidence="3" id="KW-1185">Reference proteome</keyword>
<protein>
    <recommendedName>
        <fullName evidence="4">Carboxymuconolactone decarboxylase-like domain-containing protein</fullName>
    </recommendedName>
</protein>
<dbReference type="GeneID" id="54567824"/>
<dbReference type="RefSeq" id="XP_033660512.1">
    <property type="nucleotide sequence ID" value="XM_033814552.1"/>
</dbReference>
<organism evidence="2 3">
    <name type="scientific">Zasmidium cellare ATCC 36951</name>
    <dbReference type="NCBI Taxonomy" id="1080233"/>
    <lineage>
        <taxon>Eukaryota</taxon>
        <taxon>Fungi</taxon>
        <taxon>Dikarya</taxon>
        <taxon>Ascomycota</taxon>
        <taxon>Pezizomycotina</taxon>
        <taxon>Dothideomycetes</taxon>
        <taxon>Dothideomycetidae</taxon>
        <taxon>Mycosphaerellales</taxon>
        <taxon>Mycosphaerellaceae</taxon>
        <taxon>Zasmidium</taxon>
    </lineage>
</organism>
<evidence type="ECO:0000313" key="2">
    <source>
        <dbReference type="EMBL" id="KAF2159623.1"/>
    </source>
</evidence>
<dbReference type="InterPro" id="IPR029032">
    <property type="entry name" value="AhpD-like"/>
</dbReference>
<dbReference type="SUPFAM" id="SSF69118">
    <property type="entry name" value="AhpD-like"/>
    <property type="match status" value="1"/>
</dbReference>
<dbReference type="PANTHER" id="PTHR34846:SF11">
    <property type="entry name" value="4-CARBOXYMUCONOLACTONE DECARBOXYLASE FAMILY PROTEIN (AFU_ORTHOLOGUE AFUA_6G11590)"/>
    <property type="match status" value="1"/>
</dbReference>
<name>A0A6A6BYD5_ZASCE</name>
<dbReference type="Gene3D" id="1.20.1290.10">
    <property type="entry name" value="AhpD-like"/>
    <property type="match status" value="1"/>
</dbReference>
<keyword evidence="1" id="KW-0812">Transmembrane</keyword>
<evidence type="ECO:0000313" key="3">
    <source>
        <dbReference type="Proteomes" id="UP000799537"/>
    </source>
</evidence>
<accession>A0A6A6BYD5</accession>